<keyword evidence="2" id="KW-0106">Calcium</keyword>
<reference evidence="6" key="2">
    <citation type="submission" date="2025-08" db="UniProtKB">
        <authorList>
            <consortium name="Ensembl"/>
        </authorList>
    </citation>
    <scope>IDENTIFICATION</scope>
    <source>
        <strain evidence="6">Hd-rR</strain>
    </source>
</reference>
<feature type="region of interest" description="Disordered" evidence="4">
    <location>
        <begin position="1"/>
        <end position="75"/>
    </location>
</feature>
<keyword evidence="3" id="KW-0176">Collagen</keyword>
<dbReference type="InterPro" id="IPR016186">
    <property type="entry name" value="C-type_lectin-like/link_sf"/>
</dbReference>
<dbReference type="Pfam" id="PF00059">
    <property type="entry name" value="Lectin_C"/>
    <property type="match status" value="1"/>
</dbReference>
<dbReference type="InParanoid" id="A0A3B3H7S7"/>
<dbReference type="AlphaFoldDB" id="A0A3B3H7S7"/>
<evidence type="ECO:0000256" key="1">
    <source>
        <dbReference type="ARBA" id="ARBA00022734"/>
    </source>
</evidence>
<dbReference type="GO" id="GO:0030246">
    <property type="term" value="F:carbohydrate binding"/>
    <property type="evidence" value="ECO:0007669"/>
    <property type="project" value="UniProtKB-KW"/>
</dbReference>
<proteinExistence type="predicted"/>
<dbReference type="Gene3D" id="1.20.5.320">
    <property type="entry name" value="6-Phosphogluconate Dehydrogenase, domain 3"/>
    <property type="match status" value="1"/>
</dbReference>
<dbReference type="Pfam" id="PF01391">
    <property type="entry name" value="Collagen"/>
    <property type="match status" value="1"/>
</dbReference>
<dbReference type="InterPro" id="IPR016187">
    <property type="entry name" value="CTDL_fold"/>
</dbReference>
<keyword evidence="7" id="KW-1185">Reference proteome</keyword>
<name>A0A3B3H7S7_ORYLA</name>
<dbReference type="STRING" id="8090.ENSORLP00000027886"/>
<dbReference type="SMART" id="SM00034">
    <property type="entry name" value="CLECT"/>
    <property type="match status" value="1"/>
</dbReference>
<dbReference type="PROSITE" id="PS50041">
    <property type="entry name" value="C_TYPE_LECTIN_2"/>
    <property type="match status" value="1"/>
</dbReference>
<dbReference type="FunFam" id="3.10.100.10:FF:000125">
    <property type="entry name" value="Mannan-binding lectin H3"/>
    <property type="match status" value="1"/>
</dbReference>
<reference evidence="6 7" key="1">
    <citation type="journal article" date="2007" name="Nature">
        <title>The medaka draft genome and insights into vertebrate genome evolution.</title>
        <authorList>
            <person name="Kasahara M."/>
            <person name="Naruse K."/>
            <person name="Sasaki S."/>
            <person name="Nakatani Y."/>
            <person name="Qu W."/>
            <person name="Ahsan B."/>
            <person name="Yamada T."/>
            <person name="Nagayasu Y."/>
            <person name="Doi K."/>
            <person name="Kasai Y."/>
            <person name="Jindo T."/>
            <person name="Kobayashi D."/>
            <person name="Shimada A."/>
            <person name="Toyoda A."/>
            <person name="Kuroki Y."/>
            <person name="Fujiyama A."/>
            <person name="Sasaki T."/>
            <person name="Shimizu A."/>
            <person name="Asakawa S."/>
            <person name="Shimizu N."/>
            <person name="Hashimoto S."/>
            <person name="Yang J."/>
            <person name="Lee Y."/>
            <person name="Matsushima K."/>
            <person name="Sugano S."/>
            <person name="Sakaizumi M."/>
            <person name="Narita T."/>
            <person name="Ohishi K."/>
            <person name="Haga S."/>
            <person name="Ohta F."/>
            <person name="Nomoto H."/>
            <person name="Nogata K."/>
            <person name="Morishita T."/>
            <person name="Endo T."/>
            <person name="Shin-I T."/>
            <person name="Takeda H."/>
            <person name="Morishita S."/>
            <person name="Kohara Y."/>
        </authorList>
    </citation>
    <scope>NUCLEOTIDE SEQUENCE [LARGE SCALE GENOMIC DNA]</scope>
    <source>
        <strain evidence="6 7">Hd-rR</strain>
    </source>
</reference>
<evidence type="ECO:0000256" key="3">
    <source>
        <dbReference type="ARBA" id="ARBA00023119"/>
    </source>
</evidence>
<evidence type="ECO:0000256" key="2">
    <source>
        <dbReference type="ARBA" id="ARBA00022837"/>
    </source>
</evidence>
<dbReference type="GO" id="GO:0005581">
    <property type="term" value="C:collagen trimer"/>
    <property type="evidence" value="ECO:0007669"/>
    <property type="project" value="UniProtKB-KW"/>
</dbReference>
<dbReference type="InterPro" id="IPR008160">
    <property type="entry name" value="Collagen"/>
</dbReference>
<dbReference type="SUPFAM" id="SSF56436">
    <property type="entry name" value="C-type lectin-like"/>
    <property type="match status" value="1"/>
</dbReference>
<dbReference type="InterPro" id="IPR001304">
    <property type="entry name" value="C-type_lectin-like"/>
</dbReference>
<dbReference type="GO" id="GO:0005771">
    <property type="term" value="C:multivesicular body"/>
    <property type="evidence" value="ECO:0000318"/>
    <property type="project" value="GO_Central"/>
</dbReference>
<dbReference type="PANTHER" id="PTHR24024">
    <property type="entry name" value="PULMONARY SURFACTANT-ASSOCIATED PROTEIN A"/>
    <property type="match status" value="1"/>
</dbReference>
<dbReference type="Gene3D" id="3.10.100.10">
    <property type="entry name" value="Mannose-Binding Protein A, subunit A"/>
    <property type="match status" value="1"/>
</dbReference>
<dbReference type="Ensembl" id="ENSORLT00000036417.1">
    <property type="protein sequence ID" value="ENSORLP00000027886.1"/>
    <property type="gene ID" value="ENSORLG00000025816.1"/>
</dbReference>
<dbReference type="Proteomes" id="UP000001038">
    <property type="component" value="Chromosome 6"/>
</dbReference>
<evidence type="ECO:0000313" key="7">
    <source>
        <dbReference type="Proteomes" id="UP000001038"/>
    </source>
</evidence>
<protein>
    <recommendedName>
        <fullName evidence="5">C-type lectin domain-containing protein</fullName>
    </recommendedName>
</protein>
<accession>A0A3B3H7S7</accession>
<dbReference type="Bgee" id="ENSORLG00000025816">
    <property type="expression patterns" value="Expressed in ovary and 3 other cell types or tissues"/>
</dbReference>
<dbReference type="PANTHER" id="PTHR24024:SF15">
    <property type="entry name" value="PULMONARY SURFACTANT-ASSOCIATED PROTEIN D"/>
    <property type="match status" value="1"/>
</dbReference>
<evidence type="ECO:0000313" key="6">
    <source>
        <dbReference type="Ensembl" id="ENSORLP00000027886.1"/>
    </source>
</evidence>
<dbReference type="GO" id="GO:0005615">
    <property type="term" value="C:extracellular space"/>
    <property type="evidence" value="ECO:0000318"/>
    <property type="project" value="GO_Central"/>
</dbReference>
<evidence type="ECO:0000259" key="5">
    <source>
        <dbReference type="PROSITE" id="PS50041"/>
    </source>
</evidence>
<feature type="domain" description="C-type lectin" evidence="5">
    <location>
        <begin position="107"/>
        <end position="209"/>
    </location>
</feature>
<sequence>MGPPGPPCSPLPSLLRTRRGVTGPIGIPGPIGPPGATGHQGPRGLNGEIGPQGPPGEPGSHGQQGPAGSPGTPGICKTDSDISVLLNSVIKIKQHILANTFQFLWNVGQKFYVSNKDSGSFETAVEFCSQQGLELALPQNEEENSKLMEVFGDAFKDVWISVNNKTAEGKFHVDMNNQLLTFTKWEKGQPGDSIQHTGCTVLTGNGLWRVMHDCFSDAFIVCQL</sequence>
<keyword evidence="1" id="KW-0430">Lectin</keyword>
<dbReference type="GeneTree" id="ENSGT00940000154368"/>
<feature type="compositionally biased region" description="Pro residues" evidence="4">
    <location>
        <begin position="1"/>
        <end position="10"/>
    </location>
</feature>
<dbReference type="InterPro" id="IPR051077">
    <property type="entry name" value="Ca-dependent_lectin"/>
</dbReference>
<reference evidence="6" key="3">
    <citation type="submission" date="2025-09" db="UniProtKB">
        <authorList>
            <consortium name="Ensembl"/>
        </authorList>
    </citation>
    <scope>IDENTIFICATION</scope>
    <source>
        <strain evidence="6">Hd-rR</strain>
    </source>
</reference>
<organism evidence="6 7">
    <name type="scientific">Oryzias latipes</name>
    <name type="common">Japanese rice fish</name>
    <name type="synonym">Japanese killifish</name>
    <dbReference type="NCBI Taxonomy" id="8090"/>
    <lineage>
        <taxon>Eukaryota</taxon>
        <taxon>Metazoa</taxon>
        <taxon>Chordata</taxon>
        <taxon>Craniata</taxon>
        <taxon>Vertebrata</taxon>
        <taxon>Euteleostomi</taxon>
        <taxon>Actinopterygii</taxon>
        <taxon>Neopterygii</taxon>
        <taxon>Teleostei</taxon>
        <taxon>Neoteleostei</taxon>
        <taxon>Acanthomorphata</taxon>
        <taxon>Ovalentaria</taxon>
        <taxon>Atherinomorphae</taxon>
        <taxon>Beloniformes</taxon>
        <taxon>Adrianichthyidae</taxon>
        <taxon>Oryziinae</taxon>
        <taxon>Oryzias</taxon>
    </lineage>
</organism>
<evidence type="ECO:0000256" key="4">
    <source>
        <dbReference type="SAM" id="MobiDB-lite"/>
    </source>
</evidence>